<comment type="caution">
    <text evidence="1">The sequence shown here is derived from an EMBL/GenBank/DDBJ whole genome shotgun (WGS) entry which is preliminary data.</text>
</comment>
<reference evidence="1 2" key="1">
    <citation type="submission" date="2018-04" db="EMBL/GenBank/DDBJ databases">
        <title>Chitinophaga fuyangensis sp. nov., isolated from soil in a chemical factory.</title>
        <authorList>
            <person name="Chen K."/>
        </authorList>
    </citation>
    <scope>NUCLEOTIDE SEQUENCE [LARGE SCALE GENOMIC DNA]</scope>
    <source>
        <strain evidence="1 2">LY-1</strain>
    </source>
</reference>
<dbReference type="Pfam" id="PF00702">
    <property type="entry name" value="Hydrolase"/>
    <property type="match status" value="1"/>
</dbReference>
<dbReference type="SUPFAM" id="SSF56784">
    <property type="entry name" value="HAD-like"/>
    <property type="match status" value="1"/>
</dbReference>
<dbReference type="Proteomes" id="UP000244450">
    <property type="component" value="Unassembled WGS sequence"/>
</dbReference>
<dbReference type="AlphaFoldDB" id="A0A2T7BGR2"/>
<accession>A0A2T7BGR2</accession>
<dbReference type="SFLD" id="SFLDG01129">
    <property type="entry name" value="C1.5:_HAD__Beta-PGM__Phosphata"/>
    <property type="match status" value="1"/>
</dbReference>
<dbReference type="OrthoDB" id="9797415at2"/>
<dbReference type="PANTHER" id="PTHR43611:SF3">
    <property type="entry name" value="FLAVIN MONONUCLEOTIDE HYDROLASE 1, CHLOROPLATIC"/>
    <property type="match status" value="1"/>
</dbReference>
<dbReference type="InterPro" id="IPR023214">
    <property type="entry name" value="HAD_sf"/>
</dbReference>
<dbReference type="PRINTS" id="PR00413">
    <property type="entry name" value="HADHALOGNASE"/>
</dbReference>
<evidence type="ECO:0000313" key="1">
    <source>
        <dbReference type="EMBL" id="PUZ25467.1"/>
    </source>
</evidence>
<gene>
    <name evidence="1" type="ORF">DCC81_14360</name>
</gene>
<name>A0A2T7BGR2_9BACT</name>
<proteinExistence type="predicted"/>
<dbReference type="PANTHER" id="PTHR43611">
    <property type="entry name" value="ALPHA-D-GLUCOSE 1-PHOSPHATE PHOSPHATASE"/>
    <property type="match status" value="1"/>
</dbReference>
<evidence type="ECO:0000313" key="2">
    <source>
        <dbReference type="Proteomes" id="UP000244450"/>
    </source>
</evidence>
<dbReference type="EMBL" id="QCYK01000002">
    <property type="protein sequence ID" value="PUZ25467.1"/>
    <property type="molecule type" value="Genomic_DNA"/>
</dbReference>
<dbReference type="SFLD" id="SFLDS00003">
    <property type="entry name" value="Haloacid_Dehalogenase"/>
    <property type="match status" value="1"/>
</dbReference>
<sequence length="208" mass="23865">MESTTKITTFFLDVGGVLGTNGWDRNARKEAAEKYGLDLADMNDRHHLTFDTYEVGKITLDEYLDRLVFFEPRSFSREAFKEFMLSKSVAFPDMINLICQLKKKYKLKVAVVNNEGRELNEYRIQKFGLSEFVDFYVSSAFAHFRKPDADIYKLALDIAQVPAENILYLDDRALFIQVAAGLGIKGIVHRNFEETKAKMAADYGLFLD</sequence>
<keyword evidence="1" id="KW-0378">Hydrolase</keyword>
<dbReference type="GO" id="GO:0016787">
    <property type="term" value="F:hydrolase activity"/>
    <property type="evidence" value="ECO:0007669"/>
    <property type="project" value="UniProtKB-KW"/>
</dbReference>
<organism evidence="1 2">
    <name type="scientific">Chitinophaga parva</name>
    <dbReference type="NCBI Taxonomy" id="2169414"/>
    <lineage>
        <taxon>Bacteria</taxon>
        <taxon>Pseudomonadati</taxon>
        <taxon>Bacteroidota</taxon>
        <taxon>Chitinophagia</taxon>
        <taxon>Chitinophagales</taxon>
        <taxon>Chitinophagaceae</taxon>
        <taxon>Chitinophaga</taxon>
    </lineage>
</organism>
<dbReference type="Gene3D" id="3.40.50.1000">
    <property type="entry name" value="HAD superfamily/HAD-like"/>
    <property type="match status" value="1"/>
</dbReference>
<dbReference type="InterPro" id="IPR006439">
    <property type="entry name" value="HAD-SF_hydro_IA"/>
</dbReference>
<dbReference type="Gene3D" id="1.10.150.240">
    <property type="entry name" value="Putative phosphatase, domain 2"/>
    <property type="match status" value="1"/>
</dbReference>
<dbReference type="InterPro" id="IPR036412">
    <property type="entry name" value="HAD-like_sf"/>
</dbReference>
<dbReference type="RefSeq" id="WP_108687307.1">
    <property type="nucleotide sequence ID" value="NZ_QCYK01000002.1"/>
</dbReference>
<keyword evidence="2" id="KW-1185">Reference proteome</keyword>
<protein>
    <submittedName>
        <fullName evidence="1">Hydrolase</fullName>
    </submittedName>
</protein>
<dbReference type="InterPro" id="IPR023198">
    <property type="entry name" value="PGP-like_dom2"/>
</dbReference>